<gene>
    <name evidence="3" type="ORF">A9Z60_02005</name>
</gene>
<reference evidence="3 4" key="1">
    <citation type="submission" date="2016-06" db="EMBL/GenBank/DDBJ databases">
        <title>Draft genome of Moraxella nonliquefaciens CCUG 60284.</title>
        <authorList>
            <person name="Salva-Serra F."/>
            <person name="Engstrom-Jakobsson H."/>
            <person name="Thorell K."/>
            <person name="Gonzales-Siles L."/>
            <person name="Karlsson R."/>
            <person name="Boulund F."/>
            <person name="Engstrand L."/>
            <person name="Kristiansson E."/>
            <person name="Moore E."/>
        </authorList>
    </citation>
    <scope>NUCLEOTIDE SEQUENCE [LARGE SCALE GENOMIC DNA]</scope>
    <source>
        <strain evidence="3 4">CCUG 60284</strain>
    </source>
</reference>
<keyword evidence="1" id="KW-0472">Membrane</keyword>
<evidence type="ECO:0000313" key="4">
    <source>
        <dbReference type="Proteomes" id="UP000092671"/>
    </source>
</evidence>
<feature type="transmembrane region" description="Helical" evidence="1">
    <location>
        <begin position="214"/>
        <end position="237"/>
    </location>
</feature>
<dbReference type="EMBL" id="LZDN01000001">
    <property type="protein sequence ID" value="OBX52457.1"/>
    <property type="molecule type" value="Genomic_DNA"/>
</dbReference>
<feature type="transmembrane region" description="Helical" evidence="1">
    <location>
        <begin position="28"/>
        <end position="57"/>
    </location>
</feature>
<keyword evidence="1" id="KW-0812">Transmembrane</keyword>
<dbReference type="GO" id="GO:0080120">
    <property type="term" value="P:CAAX-box protein maturation"/>
    <property type="evidence" value="ECO:0007669"/>
    <property type="project" value="UniProtKB-ARBA"/>
</dbReference>
<dbReference type="OrthoDB" id="158986at2"/>
<protein>
    <recommendedName>
        <fullName evidence="2">CAAX prenyl protease 2/Lysostaphin resistance protein A-like domain-containing protein</fullName>
    </recommendedName>
</protein>
<evidence type="ECO:0000313" key="3">
    <source>
        <dbReference type="EMBL" id="OBX52457.1"/>
    </source>
</evidence>
<dbReference type="PANTHER" id="PTHR36435:SF1">
    <property type="entry name" value="CAAX AMINO TERMINAL PROTEASE FAMILY PROTEIN"/>
    <property type="match status" value="1"/>
</dbReference>
<dbReference type="InterPro" id="IPR003675">
    <property type="entry name" value="Rce1/LyrA-like_dom"/>
</dbReference>
<feature type="transmembrane region" description="Helical" evidence="1">
    <location>
        <begin position="136"/>
        <end position="156"/>
    </location>
</feature>
<dbReference type="GO" id="GO:0004175">
    <property type="term" value="F:endopeptidase activity"/>
    <property type="evidence" value="ECO:0007669"/>
    <property type="project" value="UniProtKB-ARBA"/>
</dbReference>
<name>A0A1B8PMS4_MORNO</name>
<dbReference type="PANTHER" id="PTHR36435">
    <property type="entry name" value="SLR1288 PROTEIN"/>
    <property type="match status" value="1"/>
</dbReference>
<organism evidence="3 4">
    <name type="scientific">Moraxella nonliquefaciens</name>
    <dbReference type="NCBI Taxonomy" id="478"/>
    <lineage>
        <taxon>Bacteria</taxon>
        <taxon>Pseudomonadati</taxon>
        <taxon>Pseudomonadota</taxon>
        <taxon>Gammaproteobacteria</taxon>
        <taxon>Moraxellales</taxon>
        <taxon>Moraxellaceae</taxon>
        <taxon>Moraxella</taxon>
    </lineage>
</organism>
<keyword evidence="1" id="KW-1133">Transmembrane helix</keyword>
<accession>A0A1B8PMS4</accession>
<sequence length="286" mass="31825">MPHLNRTHPQMTQITKQSHQSVIKFSPLGLVGLCLFCLFGMFTLQIIGTYIGSLAYYEQAQNLDIATLIKLGSNNGVVVAISVFITALLFTLFTLALVLLKIKTSPNTTPSRSALAHYWQNTWRFFGIKAINIKDFITTLVGMGIFMAVSEFILFVSNSSPMDFLDGLITDESLPLLMFAIVVVAPIYEELVFRGLIFGGLLHRHRAEQTPIRLVGFTIAKSTLMASLISSLLFTLVHLQYDLLGMTVIFAMALLFCFIRIRYGLVMAILMHMVNNGVAMAVYLIS</sequence>
<dbReference type="Proteomes" id="UP000092671">
    <property type="component" value="Unassembled WGS sequence"/>
</dbReference>
<feature type="domain" description="CAAX prenyl protease 2/Lysostaphin resistance protein A-like" evidence="2">
    <location>
        <begin position="174"/>
        <end position="277"/>
    </location>
</feature>
<dbReference type="InterPro" id="IPR052710">
    <property type="entry name" value="CAAX_protease"/>
</dbReference>
<dbReference type="Pfam" id="PF02517">
    <property type="entry name" value="Rce1-like"/>
    <property type="match status" value="1"/>
</dbReference>
<feature type="transmembrane region" description="Helical" evidence="1">
    <location>
        <begin position="77"/>
        <end position="100"/>
    </location>
</feature>
<dbReference type="AlphaFoldDB" id="A0A1B8PMS4"/>
<feature type="transmembrane region" description="Helical" evidence="1">
    <location>
        <begin position="176"/>
        <end position="202"/>
    </location>
</feature>
<proteinExistence type="predicted"/>
<evidence type="ECO:0000259" key="2">
    <source>
        <dbReference type="Pfam" id="PF02517"/>
    </source>
</evidence>
<dbReference type="RefSeq" id="WP_066891302.1">
    <property type="nucleotide sequence ID" value="NZ_LZDN01000001.1"/>
</dbReference>
<feature type="transmembrane region" description="Helical" evidence="1">
    <location>
        <begin position="243"/>
        <end position="259"/>
    </location>
</feature>
<evidence type="ECO:0000256" key="1">
    <source>
        <dbReference type="SAM" id="Phobius"/>
    </source>
</evidence>
<comment type="caution">
    <text evidence="3">The sequence shown here is derived from an EMBL/GenBank/DDBJ whole genome shotgun (WGS) entry which is preliminary data.</text>
</comment>
<feature type="transmembrane region" description="Helical" evidence="1">
    <location>
        <begin position="266"/>
        <end position="285"/>
    </location>
</feature>